<comment type="caution">
    <text evidence="1">The sequence shown here is derived from an EMBL/GenBank/DDBJ whole genome shotgun (WGS) entry which is preliminary data.</text>
</comment>
<name>B7B4S8_9BACT</name>
<organism evidence="1 2">
    <name type="scientific">Parabacteroides johnsonii DSM 18315</name>
    <dbReference type="NCBI Taxonomy" id="537006"/>
    <lineage>
        <taxon>Bacteria</taxon>
        <taxon>Pseudomonadati</taxon>
        <taxon>Bacteroidota</taxon>
        <taxon>Bacteroidia</taxon>
        <taxon>Bacteroidales</taxon>
        <taxon>Tannerellaceae</taxon>
        <taxon>Parabacteroides</taxon>
    </lineage>
</organism>
<dbReference type="HOGENOM" id="CLU_3273961_0_0_10"/>
<protein>
    <submittedName>
        <fullName evidence="1">Uncharacterized protein</fullName>
    </submittedName>
</protein>
<reference evidence="1 2" key="2">
    <citation type="submission" date="2008-10" db="EMBL/GenBank/DDBJ databases">
        <authorList>
            <person name="Fulton L."/>
            <person name="Clifton S."/>
            <person name="Fulton B."/>
            <person name="Xu J."/>
            <person name="Minx P."/>
            <person name="Pepin K.H."/>
            <person name="Johnson M."/>
            <person name="Bhonagiri V."/>
            <person name="Nash W.E."/>
            <person name="Mardis E.R."/>
            <person name="Wilson R.K."/>
        </authorList>
    </citation>
    <scope>NUCLEOTIDE SEQUENCE [LARGE SCALE GENOMIC DNA]</scope>
    <source>
        <strain evidence="1 2">DSM 18315</strain>
    </source>
</reference>
<dbReference type="EMBL" id="ABYH01000005">
    <property type="protein sequence ID" value="EEC98560.1"/>
    <property type="molecule type" value="Genomic_DNA"/>
</dbReference>
<dbReference type="STRING" id="537006.PRABACTJOHN_00019"/>
<sequence>MSCRGGVLLRPLNPDKANNVRLIRIQWAEQSPAPTNDNYFV</sequence>
<gene>
    <name evidence="1" type="ORF">PRABACTJOHN_00019</name>
</gene>
<dbReference type="AlphaFoldDB" id="B7B4S8"/>
<proteinExistence type="predicted"/>
<reference evidence="1 2" key="1">
    <citation type="submission" date="2008-10" db="EMBL/GenBank/DDBJ databases">
        <title>Draft genome sequence of Parabacteroides johnsonii (DSM 18315).</title>
        <authorList>
            <person name="Sudarsanam P."/>
            <person name="Ley R."/>
            <person name="Guruge J."/>
            <person name="Turnbaugh P.J."/>
            <person name="Mahowald M."/>
            <person name="Liep D."/>
            <person name="Gordon J."/>
        </authorList>
    </citation>
    <scope>NUCLEOTIDE SEQUENCE [LARGE SCALE GENOMIC DNA]</scope>
    <source>
        <strain evidence="1 2">DSM 18315</strain>
    </source>
</reference>
<evidence type="ECO:0000313" key="2">
    <source>
        <dbReference type="Proteomes" id="UP000005510"/>
    </source>
</evidence>
<accession>B7B4S8</accession>
<dbReference type="Proteomes" id="UP000005510">
    <property type="component" value="Unassembled WGS sequence"/>
</dbReference>
<evidence type="ECO:0000313" key="1">
    <source>
        <dbReference type="EMBL" id="EEC98560.1"/>
    </source>
</evidence>